<sequence>MICPYCGKEMRYGVIQSQNEISWKPKKGKFFATAQFSKEAIILSEFSFLKGSCVEAYCCDDCRKIVIDYSGGDLSE</sequence>
<dbReference type="InterPro" id="IPR045504">
    <property type="entry name" value="DUF6487"/>
</dbReference>
<dbReference type="AlphaFoldDB" id="A0A2K9E825"/>
<proteinExistence type="predicted"/>
<dbReference type="EMBL" id="CP025197">
    <property type="protein sequence ID" value="AUG56114.1"/>
    <property type="molecule type" value="Genomic_DNA"/>
</dbReference>
<evidence type="ECO:0000259" key="1">
    <source>
        <dbReference type="Pfam" id="PF20097"/>
    </source>
</evidence>
<name>A0A2K9E825_9FIRM</name>
<reference evidence="2 3" key="1">
    <citation type="submission" date="2017-12" db="EMBL/GenBank/DDBJ databases">
        <title>Complete genome sequence of Herbivorax saccincola GGR1, a novel Cellulosome-producing hydrolytic bacterium in a thermophilic biogas plant, established by Illumina and Nanopore MinION sequencing.</title>
        <authorList>
            <person name="Pechtl A."/>
            <person name="Ruckert C."/>
            <person name="Koeck D.E."/>
            <person name="Maus I."/>
            <person name="Winkler A."/>
            <person name="Kalinowski J."/>
            <person name="Puhler A."/>
            <person name="Schwarz W.W."/>
            <person name="Zverlov V.V."/>
            <person name="Schluter A."/>
            <person name="Liebl W."/>
        </authorList>
    </citation>
    <scope>NUCLEOTIDE SEQUENCE [LARGE SCALE GENOMIC DNA]</scope>
    <source>
        <strain evidence="3">SR1</strain>
    </source>
</reference>
<evidence type="ECO:0000313" key="2">
    <source>
        <dbReference type="EMBL" id="AUG56114.1"/>
    </source>
</evidence>
<dbReference type="Proteomes" id="UP000233534">
    <property type="component" value="Chromosome"/>
</dbReference>
<feature type="domain" description="DUF6487" evidence="1">
    <location>
        <begin position="3"/>
        <end position="70"/>
    </location>
</feature>
<accession>A0A2K9E825</accession>
<protein>
    <recommendedName>
        <fullName evidence="1">DUF6487 domain-containing protein</fullName>
    </recommendedName>
</protein>
<dbReference type="RefSeq" id="WP_101298558.1">
    <property type="nucleotide sequence ID" value="NZ_CP025197.1"/>
</dbReference>
<dbReference type="Pfam" id="PF20097">
    <property type="entry name" value="DUF6487"/>
    <property type="match status" value="1"/>
</dbReference>
<gene>
    <name evidence="2" type="ORF">HVS_00690</name>
</gene>
<keyword evidence="3" id="KW-1185">Reference proteome</keyword>
<evidence type="ECO:0000313" key="3">
    <source>
        <dbReference type="Proteomes" id="UP000233534"/>
    </source>
</evidence>
<organism evidence="2 3">
    <name type="scientific">Acetivibrio saccincola</name>
    <dbReference type="NCBI Taxonomy" id="1677857"/>
    <lineage>
        <taxon>Bacteria</taxon>
        <taxon>Bacillati</taxon>
        <taxon>Bacillota</taxon>
        <taxon>Clostridia</taxon>
        <taxon>Eubacteriales</taxon>
        <taxon>Oscillospiraceae</taxon>
        <taxon>Acetivibrio</taxon>
    </lineage>
</organism>
<dbReference type="KEGG" id="hsc:HVS_00690"/>